<evidence type="ECO:0000256" key="10">
    <source>
        <dbReference type="RuleBase" id="RU364125"/>
    </source>
</evidence>
<dbReference type="OrthoDB" id="2381796at2"/>
<dbReference type="GO" id="GO:0005886">
    <property type="term" value="C:plasma membrane"/>
    <property type="evidence" value="ECO:0007669"/>
    <property type="project" value="UniProtKB-SubCell"/>
</dbReference>
<comment type="function">
    <text evidence="1 10">Controls the rotational direction of flagella during chemotaxis.</text>
</comment>
<evidence type="ECO:0000256" key="2">
    <source>
        <dbReference type="ARBA" id="ARBA00004162"/>
    </source>
</evidence>
<evidence type="ECO:0000256" key="6">
    <source>
        <dbReference type="ARBA" id="ARBA00022692"/>
    </source>
</evidence>
<dbReference type="Proteomes" id="UP000199159">
    <property type="component" value="Unassembled WGS sequence"/>
</dbReference>
<reference evidence="12" key="1">
    <citation type="submission" date="2016-10" db="EMBL/GenBank/DDBJ databases">
        <authorList>
            <person name="Varghese N."/>
            <person name="Submissions S."/>
        </authorList>
    </citation>
    <scope>NUCLEOTIDE SEQUENCE [LARGE SCALE GENOMIC DNA]</scope>
    <source>
        <strain evidence="12">IBRC-M10078</strain>
    </source>
</reference>
<evidence type="ECO:0000313" key="12">
    <source>
        <dbReference type="Proteomes" id="UP000199159"/>
    </source>
</evidence>
<keyword evidence="12" id="KW-1185">Reference proteome</keyword>
<evidence type="ECO:0000256" key="7">
    <source>
        <dbReference type="ARBA" id="ARBA00022779"/>
    </source>
</evidence>
<keyword evidence="11" id="KW-0282">Flagellum</keyword>
<dbReference type="InterPro" id="IPR005503">
    <property type="entry name" value="FliL"/>
</dbReference>
<protein>
    <recommendedName>
        <fullName evidence="10">Flagellar protein FliL</fullName>
    </recommendedName>
</protein>
<organism evidence="11 12">
    <name type="scientific">Litchfieldia salsa</name>
    <dbReference type="NCBI Taxonomy" id="930152"/>
    <lineage>
        <taxon>Bacteria</taxon>
        <taxon>Bacillati</taxon>
        <taxon>Bacillota</taxon>
        <taxon>Bacilli</taxon>
        <taxon>Bacillales</taxon>
        <taxon>Bacillaceae</taxon>
        <taxon>Litchfieldia</taxon>
    </lineage>
</organism>
<keyword evidence="6 10" id="KW-0812">Transmembrane</keyword>
<keyword evidence="9 10" id="KW-0472">Membrane</keyword>
<evidence type="ECO:0000256" key="3">
    <source>
        <dbReference type="ARBA" id="ARBA00008281"/>
    </source>
</evidence>
<evidence type="ECO:0000256" key="8">
    <source>
        <dbReference type="ARBA" id="ARBA00022989"/>
    </source>
</evidence>
<dbReference type="RefSeq" id="WP_090850267.1">
    <property type="nucleotide sequence ID" value="NZ_FNJU01000002.1"/>
</dbReference>
<keyword evidence="8 10" id="KW-1133">Transmembrane helix</keyword>
<dbReference type="AlphaFoldDB" id="A0A1H0R6U4"/>
<keyword evidence="11" id="KW-0966">Cell projection</keyword>
<sequence length="141" mass="15975">MKSKLITIMFIIIGAITLIGATAFIVFTKFTGDEKPKEPTIDEVIASTVEVPEITTKLLSNDYLRISFNIQTDNEKAKEELEKRQFQVKNLIIKELSDMKSEEFKGEEGIASLESKLEVRINELMQEGKVVKVYATSFLPQ</sequence>
<keyword evidence="11" id="KW-0969">Cilium</keyword>
<dbReference type="GO" id="GO:0006935">
    <property type="term" value="P:chemotaxis"/>
    <property type="evidence" value="ECO:0007669"/>
    <property type="project" value="UniProtKB-KW"/>
</dbReference>
<dbReference type="EMBL" id="FNJU01000002">
    <property type="protein sequence ID" value="SDP25221.1"/>
    <property type="molecule type" value="Genomic_DNA"/>
</dbReference>
<dbReference type="NCBIfam" id="NF005826">
    <property type="entry name" value="PRK07718.1"/>
    <property type="match status" value="1"/>
</dbReference>
<keyword evidence="7 10" id="KW-0283">Flagellar rotation</keyword>
<evidence type="ECO:0000256" key="1">
    <source>
        <dbReference type="ARBA" id="ARBA00002254"/>
    </source>
</evidence>
<comment type="similarity">
    <text evidence="3 10">Belongs to the FliL family.</text>
</comment>
<dbReference type="PANTHER" id="PTHR35091:SF2">
    <property type="entry name" value="FLAGELLAR PROTEIN FLIL"/>
    <property type="match status" value="1"/>
</dbReference>
<keyword evidence="4 10" id="KW-1003">Cell membrane</keyword>
<feature type="transmembrane region" description="Helical" evidence="10">
    <location>
        <begin position="6"/>
        <end position="27"/>
    </location>
</feature>
<evidence type="ECO:0000313" key="11">
    <source>
        <dbReference type="EMBL" id="SDP25221.1"/>
    </source>
</evidence>
<dbReference type="STRING" id="930152.SAMN05216565_10272"/>
<evidence type="ECO:0000256" key="9">
    <source>
        <dbReference type="ARBA" id="ARBA00023136"/>
    </source>
</evidence>
<keyword evidence="5 10" id="KW-0145">Chemotaxis</keyword>
<proteinExistence type="inferred from homology"/>
<comment type="subcellular location">
    <subcellularLocation>
        <location evidence="2">Cell membrane</location>
        <topology evidence="2">Single-pass membrane protein</topology>
    </subcellularLocation>
</comment>
<dbReference type="GO" id="GO:0071978">
    <property type="term" value="P:bacterial-type flagellum-dependent swarming motility"/>
    <property type="evidence" value="ECO:0007669"/>
    <property type="project" value="TreeGrafter"/>
</dbReference>
<dbReference type="GO" id="GO:0009425">
    <property type="term" value="C:bacterial-type flagellum basal body"/>
    <property type="evidence" value="ECO:0007669"/>
    <property type="project" value="InterPro"/>
</dbReference>
<dbReference type="Pfam" id="PF03748">
    <property type="entry name" value="FliL"/>
    <property type="match status" value="1"/>
</dbReference>
<evidence type="ECO:0000256" key="4">
    <source>
        <dbReference type="ARBA" id="ARBA00022475"/>
    </source>
</evidence>
<gene>
    <name evidence="11" type="ORF">SAMN05216565_10272</name>
</gene>
<evidence type="ECO:0000256" key="5">
    <source>
        <dbReference type="ARBA" id="ARBA00022500"/>
    </source>
</evidence>
<name>A0A1H0R6U4_9BACI</name>
<dbReference type="PANTHER" id="PTHR35091">
    <property type="entry name" value="FLAGELLAR PROTEIN FLIL"/>
    <property type="match status" value="1"/>
</dbReference>
<accession>A0A1H0R6U4</accession>